<accession>A0A914DD08</accession>
<keyword evidence="4" id="KW-1185">Reference proteome</keyword>
<dbReference type="SUPFAM" id="SSF103473">
    <property type="entry name" value="MFS general substrate transporter"/>
    <property type="match status" value="1"/>
</dbReference>
<keyword evidence="2" id="KW-1133">Transmembrane helix</keyword>
<evidence type="ECO:0000256" key="2">
    <source>
        <dbReference type="SAM" id="Phobius"/>
    </source>
</evidence>
<dbReference type="GO" id="GO:0022857">
    <property type="term" value="F:transmembrane transporter activity"/>
    <property type="evidence" value="ECO:0007669"/>
    <property type="project" value="InterPro"/>
</dbReference>
<keyword evidence="2" id="KW-0812">Transmembrane</keyword>
<name>A0A914DD08_9BILA</name>
<dbReference type="AlphaFoldDB" id="A0A914DD08"/>
<protein>
    <submittedName>
        <fullName evidence="5">Major facilitator superfamily (MFS) profile domain-containing protein</fullName>
    </submittedName>
</protein>
<dbReference type="InterPro" id="IPR036259">
    <property type="entry name" value="MFS_trans_sf"/>
</dbReference>
<organism evidence="4 5">
    <name type="scientific">Acrobeloides nanus</name>
    <dbReference type="NCBI Taxonomy" id="290746"/>
    <lineage>
        <taxon>Eukaryota</taxon>
        <taxon>Metazoa</taxon>
        <taxon>Ecdysozoa</taxon>
        <taxon>Nematoda</taxon>
        <taxon>Chromadorea</taxon>
        <taxon>Rhabditida</taxon>
        <taxon>Tylenchina</taxon>
        <taxon>Cephalobomorpha</taxon>
        <taxon>Cephaloboidea</taxon>
        <taxon>Cephalobidae</taxon>
        <taxon>Acrobeloides</taxon>
    </lineage>
</organism>
<proteinExistence type="predicted"/>
<keyword evidence="2" id="KW-0472">Membrane</keyword>
<dbReference type="PROSITE" id="PS50850">
    <property type="entry name" value="MFS"/>
    <property type="match status" value="1"/>
</dbReference>
<evidence type="ECO:0000313" key="5">
    <source>
        <dbReference type="WBParaSite" id="ACRNAN_scaffold23611.g10943.t1"/>
    </source>
</evidence>
<dbReference type="Proteomes" id="UP000887540">
    <property type="component" value="Unplaced"/>
</dbReference>
<dbReference type="Gene3D" id="1.20.1250.20">
    <property type="entry name" value="MFS general substrate transporter like domains"/>
    <property type="match status" value="1"/>
</dbReference>
<dbReference type="WBParaSite" id="ACRNAN_scaffold23611.g10943.t1">
    <property type="protein sequence ID" value="ACRNAN_scaffold23611.g10943.t1"/>
    <property type="gene ID" value="ACRNAN_scaffold23611.g10943"/>
</dbReference>
<evidence type="ECO:0000256" key="1">
    <source>
        <dbReference type="ARBA" id="ARBA00004141"/>
    </source>
</evidence>
<dbReference type="InterPro" id="IPR020846">
    <property type="entry name" value="MFS_dom"/>
</dbReference>
<reference evidence="5" key="1">
    <citation type="submission" date="2022-11" db="UniProtKB">
        <authorList>
            <consortium name="WormBaseParasite"/>
        </authorList>
    </citation>
    <scope>IDENTIFICATION</scope>
</reference>
<evidence type="ECO:0000313" key="4">
    <source>
        <dbReference type="Proteomes" id="UP000887540"/>
    </source>
</evidence>
<feature type="transmembrane region" description="Helical" evidence="2">
    <location>
        <begin position="20"/>
        <end position="40"/>
    </location>
</feature>
<sequence>DACYLCAIESVPSEVRTSALGTFSLVARIGALLAPVLGLLSSEWPYAPYLIISGLGMLNLAMSCIYLPETKGKDLFHVKPKLHHFEEDEQNGYDMEILNSKS</sequence>
<comment type="subcellular location">
    <subcellularLocation>
        <location evidence="1">Membrane</location>
        <topology evidence="1">Multi-pass membrane protein</topology>
    </subcellularLocation>
</comment>
<feature type="transmembrane region" description="Helical" evidence="2">
    <location>
        <begin position="46"/>
        <end position="67"/>
    </location>
</feature>
<feature type="domain" description="Major facilitator superfamily (MFS) profile" evidence="3">
    <location>
        <begin position="1"/>
        <end position="71"/>
    </location>
</feature>
<dbReference type="GO" id="GO:0016020">
    <property type="term" value="C:membrane"/>
    <property type="evidence" value="ECO:0007669"/>
    <property type="project" value="UniProtKB-SubCell"/>
</dbReference>
<evidence type="ECO:0000259" key="3">
    <source>
        <dbReference type="PROSITE" id="PS50850"/>
    </source>
</evidence>